<proteinExistence type="predicted"/>
<organism evidence="1 2">
    <name type="scientific">Coemansia furcata</name>
    <dbReference type="NCBI Taxonomy" id="417177"/>
    <lineage>
        <taxon>Eukaryota</taxon>
        <taxon>Fungi</taxon>
        <taxon>Fungi incertae sedis</taxon>
        <taxon>Zoopagomycota</taxon>
        <taxon>Kickxellomycotina</taxon>
        <taxon>Kickxellomycetes</taxon>
        <taxon>Kickxellales</taxon>
        <taxon>Kickxellaceae</taxon>
        <taxon>Coemansia</taxon>
    </lineage>
</organism>
<evidence type="ECO:0000313" key="2">
    <source>
        <dbReference type="Proteomes" id="UP001140096"/>
    </source>
</evidence>
<dbReference type="EMBL" id="JANBUP010001880">
    <property type="protein sequence ID" value="KAJ2803018.1"/>
    <property type="molecule type" value="Genomic_DNA"/>
</dbReference>
<dbReference type="Proteomes" id="UP001140096">
    <property type="component" value="Unassembled WGS sequence"/>
</dbReference>
<accession>A0ACC1L7K7</accession>
<evidence type="ECO:0000313" key="1">
    <source>
        <dbReference type="EMBL" id="KAJ2803018.1"/>
    </source>
</evidence>
<feature type="non-terminal residue" evidence="1">
    <location>
        <position position="1"/>
    </location>
</feature>
<keyword evidence="2" id="KW-1185">Reference proteome</keyword>
<sequence>NDSARQVELDHATGHLLWPVFFLYPESKESDFVEKFDESLTLRDILHEVLAEPPLWDDRQRPKYTVDAVDTYFLSRPVGGFDEDERLVKVSMDARLGVILNNDKYVIRDGIPSFVVLPRNDPFTTQFIDRYRKLRQAQEAASTSASK</sequence>
<name>A0ACC1L7K7_9FUNG</name>
<comment type="caution">
    <text evidence="1">The sequence shown here is derived from an EMBL/GenBank/DDBJ whole genome shotgun (WGS) entry which is preliminary data.</text>
</comment>
<protein>
    <submittedName>
        <fullName evidence="1">HSP70/90 co-chaperone</fullName>
    </submittedName>
</protein>
<reference evidence="1" key="1">
    <citation type="submission" date="2022-07" db="EMBL/GenBank/DDBJ databases">
        <title>Phylogenomic reconstructions and comparative analyses of Kickxellomycotina fungi.</title>
        <authorList>
            <person name="Reynolds N.K."/>
            <person name="Stajich J.E."/>
            <person name="Barry K."/>
            <person name="Grigoriev I.V."/>
            <person name="Crous P."/>
            <person name="Smith M.E."/>
        </authorList>
    </citation>
    <scope>NUCLEOTIDE SEQUENCE</scope>
    <source>
        <strain evidence="1">CBS 102833</strain>
    </source>
</reference>
<gene>
    <name evidence="1" type="primary">CNS1_2</name>
    <name evidence="1" type="ORF">H4S07_004556</name>
</gene>